<dbReference type="PROSITE" id="PS51432">
    <property type="entry name" value="AP_NUCLEASE_F2_4"/>
    <property type="match status" value="1"/>
</dbReference>
<sequence>MKTLLGAHISIAGGIYLAPRRGAELACTAIQIFLKNAMQWQAKPYNLEEITQFKDNLSKSNIKIIVAHDTYLINLGSNNSSLLSKSRQAFLDELKRCYLLDIPYLIAHPGAHGGAGEEKGLETIAESLNYVFAEMNNCPTMVLLETTAGQGTTLGHSFDHLGRIIELTESKARVGVCFDTCHVYAAGYDISSEKGYHETIRLFNQAIGLKNLKAFHLNDSKRELNSHVDRHEHIGMGKIGLLPFKLIMSDPNYSQIPKIIETPKGDNLGGDLDRKNLNLLRSFVTF</sequence>
<reference evidence="11" key="1">
    <citation type="submission" date="2020-07" db="EMBL/GenBank/DDBJ databases">
        <title>Huge and variable diversity of episymbiotic CPR bacteria and DPANN archaea in groundwater ecosystems.</title>
        <authorList>
            <person name="He C.Y."/>
            <person name="Keren R."/>
            <person name="Whittaker M."/>
            <person name="Farag I.F."/>
            <person name="Doudna J."/>
            <person name="Cate J.H.D."/>
            <person name="Banfield J.F."/>
        </authorList>
    </citation>
    <scope>NUCLEOTIDE SEQUENCE</scope>
    <source>
        <strain evidence="11">NC_groundwater_1482_Ag_S-0.65um_47_24</strain>
    </source>
</reference>
<comment type="cofactor">
    <cofactor evidence="9">
        <name>Zn(2+)</name>
        <dbReference type="ChEBI" id="CHEBI:29105"/>
    </cofactor>
    <text evidence="9">Binds 3 Zn(2+) ions.</text>
</comment>
<feature type="binding site" evidence="9">
    <location>
        <position position="68"/>
    </location>
    <ligand>
        <name>Zn(2+)</name>
        <dbReference type="ChEBI" id="CHEBI:29105"/>
        <label>1</label>
    </ligand>
</feature>
<dbReference type="PANTHER" id="PTHR21445:SF0">
    <property type="entry name" value="APURINIC-APYRIMIDINIC ENDONUCLEASE"/>
    <property type="match status" value="1"/>
</dbReference>
<feature type="binding site" evidence="9">
    <location>
        <position position="108"/>
    </location>
    <ligand>
        <name>Zn(2+)</name>
        <dbReference type="ChEBI" id="CHEBI:29105"/>
        <label>1</label>
    </ligand>
</feature>
<dbReference type="HAMAP" id="MF_00152">
    <property type="entry name" value="Nfo"/>
    <property type="match status" value="1"/>
</dbReference>
<dbReference type="GO" id="GO:0008833">
    <property type="term" value="F:deoxyribonuclease IV (phage-T4-induced) activity"/>
    <property type="evidence" value="ECO:0007669"/>
    <property type="project" value="UniProtKB-UniRule"/>
</dbReference>
<evidence type="ECO:0000256" key="6">
    <source>
        <dbReference type="ARBA" id="ARBA00022801"/>
    </source>
</evidence>
<comment type="catalytic activity">
    <reaction evidence="9">
        <text>Endonucleolytic cleavage to 5'-phosphooligonucleotide end-products.</text>
        <dbReference type="EC" id="3.1.21.2"/>
    </reaction>
</comment>
<feature type="binding site" evidence="9">
    <location>
        <position position="145"/>
    </location>
    <ligand>
        <name>Zn(2+)</name>
        <dbReference type="ChEBI" id="CHEBI:29105"/>
        <label>1</label>
    </ligand>
</feature>
<comment type="caution">
    <text evidence="11">The sequence shown here is derived from an EMBL/GenBank/DDBJ whole genome shotgun (WGS) entry which is preliminary data.</text>
</comment>
<dbReference type="NCBIfam" id="TIGR00587">
    <property type="entry name" value="nfo"/>
    <property type="match status" value="1"/>
</dbReference>
<dbReference type="InterPro" id="IPR013022">
    <property type="entry name" value="Xyl_isomerase-like_TIM-brl"/>
</dbReference>
<dbReference type="PANTHER" id="PTHR21445">
    <property type="entry name" value="ENDONUCLEASE IV ENDODEOXYRIBONUCLEASE IV"/>
    <property type="match status" value="1"/>
</dbReference>
<dbReference type="Proteomes" id="UP000772181">
    <property type="component" value="Unassembled WGS sequence"/>
</dbReference>
<feature type="binding site" evidence="9">
    <location>
        <position position="229"/>
    </location>
    <ligand>
        <name>Zn(2+)</name>
        <dbReference type="ChEBI" id="CHEBI:29105"/>
        <label>3</label>
    </ligand>
</feature>
<protein>
    <recommendedName>
        <fullName evidence="9">Probable endonuclease 4</fullName>
        <ecNumber evidence="9">3.1.21.2</ecNumber>
    </recommendedName>
    <alternativeName>
        <fullName evidence="9">Endodeoxyribonuclease IV</fullName>
    </alternativeName>
    <alternativeName>
        <fullName evidence="9">Endonuclease IV</fullName>
    </alternativeName>
</protein>
<feature type="binding site" evidence="9">
    <location>
        <position position="261"/>
    </location>
    <ligand>
        <name>Zn(2+)</name>
        <dbReference type="ChEBI" id="CHEBI:29105"/>
        <label>2</label>
    </ligand>
</feature>
<proteinExistence type="inferred from homology"/>
<dbReference type="SUPFAM" id="SSF51658">
    <property type="entry name" value="Xylose isomerase-like"/>
    <property type="match status" value="1"/>
</dbReference>
<evidence type="ECO:0000313" key="11">
    <source>
        <dbReference type="EMBL" id="MBI4594804.1"/>
    </source>
</evidence>
<dbReference type="InterPro" id="IPR018246">
    <property type="entry name" value="AP_endonuc_F2_Zn_BS"/>
</dbReference>
<dbReference type="EMBL" id="JACQWF010000015">
    <property type="protein sequence ID" value="MBI4594804.1"/>
    <property type="molecule type" value="Genomic_DNA"/>
</dbReference>
<dbReference type="Gene3D" id="3.20.20.150">
    <property type="entry name" value="Divalent-metal-dependent TIM barrel enzymes"/>
    <property type="match status" value="1"/>
</dbReference>
<feature type="binding site" evidence="9">
    <location>
        <position position="182"/>
    </location>
    <ligand>
        <name>Zn(2+)</name>
        <dbReference type="ChEBI" id="CHEBI:29105"/>
        <label>3</label>
    </ligand>
</feature>
<comment type="similarity">
    <text evidence="1 9">Belongs to the AP endonuclease 2 family.</text>
</comment>
<dbReference type="PROSITE" id="PS00731">
    <property type="entry name" value="AP_NUCLEASE_F2_3"/>
    <property type="match status" value="1"/>
</dbReference>
<dbReference type="GO" id="GO:0008270">
    <property type="term" value="F:zinc ion binding"/>
    <property type="evidence" value="ECO:0007669"/>
    <property type="project" value="UniProtKB-UniRule"/>
</dbReference>
<dbReference type="PROSITE" id="PS00729">
    <property type="entry name" value="AP_NUCLEASE_F2_1"/>
    <property type="match status" value="1"/>
</dbReference>
<feature type="domain" description="Xylose isomerase-like TIM barrel" evidence="10">
    <location>
        <begin position="22"/>
        <end position="268"/>
    </location>
</feature>
<dbReference type="GO" id="GO:0003906">
    <property type="term" value="F:DNA-(apurinic or apyrimidinic site) endonuclease activity"/>
    <property type="evidence" value="ECO:0007669"/>
    <property type="project" value="TreeGrafter"/>
</dbReference>
<keyword evidence="8 9" id="KW-0234">DNA repair</keyword>
<evidence type="ECO:0000256" key="4">
    <source>
        <dbReference type="ARBA" id="ARBA00022759"/>
    </source>
</evidence>
<dbReference type="AlphaFoldDB" id="A0A933GL56"/>
<comment type="function">
    <text evidence="9">Endonuclease IV plays a role in DNA repair. It cleaves phosphodiester bonds at apurinic or apyrimidinic (AP) sites, generating a 3'-hydroxyl group and a 5'-terminal sugar phosphate.</text>
</comment>
<keyword evidence="3 9" id="KW-0479">Metal-binding</keyword>
<dbReference type="GO" id="GO:0008081">
    <property type="term" value="F:phosphoric diester hydrolase activity"/>
    <property type="evidence" value="ECO:0007669"/>
    <property type="project" value="TreeGrafter"/>
</dbReference>
<dbReference type="InterPro" id="IPR036237">
    <property type="entry name" value="Xyl_isomerase-like_sf"/>
</dbReference>
<keyword evidence="7 9" id="KW-0862">Zinc</keyword>
<feature type="binding site" evidence="9">
    <location>
        <position position="216"/>
    </location>
    <ligand>
        <name>Zn(2+)</name>
        <dbReference type="ChEBI" id="CHEBI:29105"/>
        <label>2</label>
    </ligand>
</feature>
<feature type="binding site" evidence="9">
    <location>
        <position position="179"/>
    </location>
    <ligand>
        <name>Zn(2+)</name>
        <dbReference type="ChEBI" id="CHEBI:29105"/>
        <label>2</label>
    </ligand>
</feature>
<evidence type="ECO:0000256" key="3">
    <source>
        <dbReference type="ARBA" id="ARBA00022723"/>
    </source>
</evidence>
<dbReference type="Pfam" id="PF01261">
    <property type="entry name" value="AP_endonuc_2"/>
    <property type="match status" value="1"/>
</dbReference>
<dbReference type="InterPro" id="IPR001719">
    <property type="entry name" value="AP_endonuc_2"/>
</dbReference>
<dbReference type="SMART" id="SM00518">
    <property type="entry name" value="AP2Ec"/>
    <property type="match status" value="1"/>
</dbReference>
<dbReference type="CDD" id="cd00019">
    <property type="entry name" value="AP2Ec"/>
    <property type="match status" value="1"/>
</dbReference>
<feature type="binding site" evidence="9">
    <location>
        <position position="145"/>
    </location>
    <ligand>
        <name>Zn(2+)</name>
        <dbReference type="ChEBI" id="CHEBI:29105"/>
        <label>2</label>
    </ligand>
</feature>
<dbReference type="GO" id="GO:0006284">
    <property type="term" value="P:base-excision repair"/>
    <property type="evidence" value="ECO:0007669"/>
    <property type="project" value="TreeGrafter"/>
</dbReference>
<keyword evidence="4 9" id="KW-0255">Endonuclease</keyword>
<gene>
    <name evidence="9" type="primary">nfo</name>
    <name evidence="11" type="ORF">HY730_00315</name>
</gene>
<keyword evidence="6 9" id="KW-0378">Hydrolase</keyword>
<keyword evidence="2 9" id="KW-0540">Nuclease</keyword>
<feature type="binding site" evidence="9">
    <location>
        <position position="231"/>
    </location>
    <ligand>
        <name>Zn(2+)</name>
        <dbReference type="ChEBI" id="CHEBI:29105"/>
        <label>3</label>
    </ligand>
</feature>
<evidence type="ECO:0000256" key="7">
    <source>
        <dbReference type="ARBA" id="ARBA00022833"/>
    </source>
</evidence>
<evidence type="ECO:0000313" key="12">
    <source>
        <dbReference type="Proteomes" id="UP000772181"/>
    </source>
</evidence>
<accession>A0A933GL56</accession>
<name>A0A933GL56_UNCTE</name>
<evidence type="ECO:0000256" key="8">
    <source>
        <dbReference type="ARBA" id="ARBA00023204"/>
    </source>
</evidence>
<organism evidence="11 12">
    <name type="scientific">Tectimicrobiota bacterium</name>
    <dbReference type="NCBI Taxonomy" id="2528274"/>
    <lineage>
        <taxon>Bacteria</taxon>
        <taxon>Pseudomonadati</taxon>
        <taxon>Nitrospinota/Tectimicrobiota group</taxon>
        <taxon>Candidatus Tectimicrobiota</taxon>
    </lineage>
</organism>
<evidence type="ECO:0000256" key="5">
    <source>
        <dbReference type="ARBA" id="ARBA00022763"/>
    </source>
</evidence>
<evidence type="ECO:0000256" key="9">
    <source>
        <dbReference type="HAMAP-Rule" id="MF_00152"/>
    </source>
</evidence>
<dbReference type="PROSITE" id="PS00730">
    <property type="entry name" value="AP_NUCLEASE_F2_2"/>
    <property type="match status" value="1"/>
</dbReference>
<evidence type="ECO:0000256" key="2">
    <source>
        <dbReference type="ARBA" id="ARBA00022722"/>
    </source>
</evidence>
<evidence type="ECO:0000256" key="1">
    <source>
        <dbReference type="ARBA" id="ARBA00005340"/>
    </source>
</evidence>
<dbReference type="EC" id="3.1.21.2" evidence="9"/>
<dbReference type="GO" id="GO:0003677">
    <property type="term" value="F:DNA binding"/>
    <property type="evidence" value="ECO:0007669"/>
    <property type="project" value="InterPro"/>
</dbReference>
<dbReference type="FunFam" id="3.20.20.150:FF:000001">
    <property type="entry name" value="Probable endonuclease 4"/>
    <property type="match status" value="1"/>
</dbReference>
<evidence type="ECO:0000259" key="10">
    <source>
        <dbReference type="Pfam" id="PF01261"/>
    </source>
</evidence>
<keyword evidence="5 9" id="KW-0227">DNA damage</keyword>